<dbReference type="Proteomes" id="UP000886998">
    <property type="component" value="Unassembled WGS sequence"/>
</dbReference>
<dbReference type="EMBL" id="BMAV01027940">
    <property type="protein sequence ID" value="GFS63691.1"/>
    <property type="molecule type" value="Genomic_DNA"/>
</dbReference>
<dbReference type="AlphaFoldDB" id="A0A8X6K424"/>
<name>A0A8X6K424_9ARAC</name>
<protein>
    <submittedName>
        <fullName evidence="1">Uncharacterized protein</fullName>
    </submittedName>
</protein>
<keyword evidence="2" id="KW-1185">Reference proteome</keyword>
<sequence length="96" mass="11002">MGHGRKIRQKKQKFTGQFCTAQKKISDESISSNKLRRGLSECLFNVDSGTLSGNRIFDFETLMSMFTILSYPACFNLELFLNEDSRFGLQSNFCLK</sequence>
<organism evidence="1 2">
    <name type="scientific">Trichonephila inaurata madagascariensis</name>
    <dbReference type="NCBI Taxonomy" id="2747483"/>
    <lineage>
        <taxon>Eukaryota</taxon>
        <taxon>Metazoa</taxon>
        <taxon>Ecdysozoa</taxon>
        <taxon>Arthropoda</taxon>
        <taxon>Chelicerata</taxon>
        <taxon>Arachnida</taxon>
        <taxon>Araneae</taxon>
        <taxon>Araneomorphae</taxon>
        <taxon>Entelegynae</taxon>
        <taxon>Araneoidea</taxon>
        <taxon>Nephilidae</taxon>
        <taxon>Trichonephila</taxon>
        <taxon>Trichonephila inaurata</taxon>
    </lineage>
</organism>
<evidence type="ECO:0000313" key="2">
    <source>
        <dbReference type="Proteomes" id="UP000886998"/>
    </source>
</evidence>
<evidence type="ECO:0000313" key="1">
    <source>
        <dbReference type="EMBL" id="GFS63691.1"/>
    </source>
</evidence>
<comment type="caution">
    <text evidence="1">The sequence shown here is derived from an EMBL/GenBank/DDBJ whole genome shotgun (WGS) entry which is preliminary data.</text>
</comment>
<reference evidence="1" key="1">
    <citation type="submission" date="2020-08" db="EMBL/GenBank/DDBJ databases">
        <title>Multicomponent nature underlies the extraordinary mechanical properties of spider dragline silk.</title>
        <authorList>
            <person name="Kono N."/>
            <person name="Nakamura H."/>
            <person name="Mori M."/>
            <person name="Yoshida Y."/>
            <person name="Ohtoshi R."/>
            <person name="Malay A.D."/>
            <person name="Moran D.A.P."/>
            <person name="Tomita M."/>
            <person name="Numata K."/>
            <person name="Arakawa K."/>
        </authorList>
    </citation>
    <scope>NUCLEOTIDE SEQUENCE</scope>
</reference>
<gene>
    <name evidence="1" type="ORF">TNIN_369901</name>
</gene>
<accession>A0A8X6K424</accession>
<proteinExistence type="predicted"/>